<keyword evidence="3" id="KW-1185">Reference proteome</keyword>
<dbReference type="EMBL" id="AYKW01000056">
    <property type="protein sequence ID" value="PIL24803.1"/>
    <property type="molecule type" value="Genomic_DNA"/>
</dbReference>
<organism evidence="2 3">
    <name type="scientific">Ganoderma sinense ZZ0214-1</name>
    <dbReference type="NCBI Taxonomy" id="1077348"/>
    <lineage>
        <taxon>Eukaryota</taxon>
        <taxon>Fungi</taxon>
        <taxon>Dikarya</taxon>
        <taxon>Basidiomycota</taxon>
        <taxon>Agaricomycotina</taxon>
        <taxon>Agaricomycetes</taxon>
        <taxon>Polyporales</taxon>
        <taxon>Polyporaceae</taxon>
        <taxon>Ganoderma</taxon>
    </lineage>
</organism>
<name>A0A2G8RTI5_9APHY</name>
<feature type="compositionally biased region" description="Basic and acidic residues" evidence="1">
    <location>
        <begin position="56"/>
        <end position="68"/>
    </location>
</feature>
<sequence length="144" mass="15400">MQMDGRRAGWSSDITSEADYTRVSMGARHVLDGTRQQQKEISLGHTGADTAMNKNKGKEPKAREKNDEPAGAEAQMLSVPSRYRAMLFRPGDANTAGAGAGETMAGEVECDRLIGRSPAKSSSSSSGSALRFLFFSTQSGHSEQ</sequence>
<evidence type="ECO:0000256" key="1">
    <source>
        <dbReference type="SAM" id="MobiDB-lite"/>
    </source>
</evidence>
<evidence type="ECO:0000313" key="3">
    <source>
        <dbReference type="Proteomes" id="UP000230002"/>
    </source>
</evidence>
<protein>
    <submittedName>
        <fullName evidence="2">Uncharacterized protein</fullName>
    </submittedName>
</protein>
<proteinExistence type="predicted"/>
<dbReference type="AlphaFoldDB" id="A0A2G8RTI5"/>
<gene>
    <name evidence="2" type="ORF">GSI_12689</name>
</gene>
<evidence type="ECO:0000313" key="2">
    <source>
        <dbReference type="EMBL" id="PIL24803.1"/>
    </source>
</evidence>
<comment type="caution">
    <text evidence="2">The sequence shown here is derived from an EMBL/GenBank/DDBJ whole genome shotgun (WGS) entry which is preliminary data.</text>
</comment>
<feature type="region of interest" description="Disordered" evidence="1">
    <location>
        <begin position="28"/>
        <end position="78"/>
    </location>
</feature>
<reference evidence="2 3" key="1">
    <citation type="journal article" date="2015" name="Sci. Rep.">
        <title>Chromosome-level genome map provides insights into diverse defense mechanisms in the medicinal fungus Ganoderma sinense.</title>
        <authorList>
            <person name="Zhu Y."/>
            <person name="Xu J."/>
            <person name="Sun C."/>
            <person name="Zhou S."/>
            <person name="Xu H."/>
            <person name="Nelson D.R."/>
            <person name="Qian J."/>
            <person name="Song J."/>
            <person name="Luo H."/>
            <person name="Xiang L."/>
            <person name="Li Y."/>
            <person name="Xu Z."/>
            <person name="Ji A."/>
            <person name="Wang L."/>
            <person name="Lu S."/>
            <person name="Hayward A."/>
            <person name="Sun W."/>
            <person name="Li X."/>
            <person name="Schwartz D.C."/>
            <person name="Wang Y."/>
            <person name="Chen S."/>
        </authorList>
    </citation>
    <scope>NUCLEOTIDE SEQUENCE [LARGE SCALE GENOMIC DNA]</scope>
    <source>
        <strain evidence="2 3">ZZ0214-1</strain>
    </source>
</reference>
<dbReference type="Proteomes" id="UP000230002">
    <property type="component" value="Unassembled WGS sequence"/>
</dbReference>
<accession>A0A2G8RTI5</accession>